<feature type="region of interest" description="Disordered" evidence="2">
    <location>
        <begin position="664"/>
        <end position="691"/>
    </location>
</feature>
<feature type="compositionally biased region" description="Low complexity" evidence="2">
    <location>
        <begin position="673"/>
        <end position="691"/>
    </location>
</feature>
<feature type="compositionally biased region" description="Basic and acidic residues" evidence="2">
    <location>
        <begin position="179"/>
        <end position="188"/>
    </location>
</feature>
<feature type="coiled-coil region" evidence="1">
    <location>
        <begin position="719"/>
        <end position="760"/>
    </location>
</feature>
<feature type="compositionally biased region" description="Low complexity" evidence="2">
    <location>
        <begin position="475"/>
        <end position="484"/>
    </location>
</feature>
<dbReference type="Proteomes" id="UP000674234">
    <property type="component" value="Unassembled WGS sequence"/>
</dbReference>
<feature type="region of interest" description="Disordered" evidence="2">
    <location>
        <begin position="177"/>
        <end position="237"/>
    </location>
</feature>
<evidence type="ECO:0000256" key="2">
    <source>
        <dbReference type="SAM" id="MobiDB-lite"/>
    </source>
</evidence>
<feature type="compositionally biased region" description="Gly residues" evidence="2">
    <location>
        <begin position="222"/>
        <end position="232"/>
    </location>
</feature>
<feature type="compositionally biased region" description="Gly residues" evidence="2">
    <location>
        <begin position="195"/>
        <end position="213"/>
    </location>
</feature>
<proteinExistence type="predicted"/>
<gene>
    <name evidence="3" type="ORF">JOL79_11345</name>
</gene>
<sequence>MPNQPLAESRLLAEAATTSIDQLGRRQRLLLISEGWGSSGYYSADVLRRAAPLFEAGIHQYIDHPTRSEDEERPERSLRDLAAVLDSTAVYDPAERGLFATNEVLPAYQQFLAEMKKHIGVSIRASGTVEYGQAEGREGPIVTAITSVESVDFVTKAGRGGRIVELLESARAQALAERGTWKEQDHPRGYHGRFGHGGGASHTGSDHGGGGSSGHTPTTGAGSTGGGGGSGRGMPSVLATTEVPLKSGGTLTVDRHQDGDRITLTHNGHTTAMSRDNAHTLARQLDLADDWDKGDEESFDGVGRIHKTGAGQYEVTLHDGATLNLTRRDNVKLEQALDGLDSAARVDTGNGDLDVYSPARKKIAFRMLGTDGTPVEAVFDRASWTKVDRAIDRIIDDIDDPDITNPTTKRELTTNLGKVSVEIHGTWTGGRPLKDRLEILPEQGDWGIVVDGPQQRDWHDAVSTISTNSGISESAAPPAVPTETTAKEHTMPVPLAESRNIGAWIESRLHLAFTQLADDMYGNGRLTREERISLSGGINQALMAFTAEVQAAQPQLFQRDLYDDPDAEEAAPAAMSEAARRLAEATGITANDLRDALNQALRDTYGGKDIWVWVRDYTDEWVVFSLEDNTEPSDGGLFQQPFTLTGRTVTLTGEPAEVTAVTTYEPQPEPADRGTGTTTNRTAPGTAPGTAQMEEGAMPEMTEEQARQLAEAATLKTSLNEAIARLDSATGQIAQLTERADAADARADAADAKAQRLENEKTARRLVTEALKNTPGIPAASQGRLIESVLRDLPTTDTGGLDTDAFTTVVESAITDKQTEIASLLEESGAGHVRGLGESRAEPLTESDFETSLAESFQRLGLSDDAAKIAATGRR</sequence>
<evidence type="ECO:0000313" key="3">
    <source>
        <dbReference type="EMBL" id="MBP2704408.1"/>
    </source>
</evidence>
<reference evidence="3" key="1">
    <citation type="submission" date="2021-02" db="EMBL/GenBank/DDBJ databases">
        <title>Draft genome sequence of Microbispora sp. RL4-1S isolated from rice leaves in Thailand.</title>
        <authorList>
            <person name="Muangham S."/>
            <person name="Duangmal K."/>
        </authorList>
    </citation>
    <scope>NUCLEOTIDE SEQUENCE</scope>
    <source>
        <strain evidence="3">RL4-1S</strain>
    </source>
</reference>
<evidence type="ECO:0000256" key="1">
    <source>
        <dbReference type="SAM" id="Coils"/>
    </source>
</evidence>
<organism evidence="3 4">
    <name type="scientific">Microbispora oryzae</name>
    <dbReference type="NCBI Taxonomy" id="2806554"/>
    <lineage>
        <taxon>Bacteria</taxon>
        <taxon>Bacillati</taxon>
        <taxon>Actinomycetota</taxon>
        <taxon>Actinomycetes</taxon>
        <taxon>Streptosporangiales</taxon>
        <taxon>Streptosporangiaceae</taxon>
        <taxon>Microbispora</taxon>
    </lineage>
</organism>
<keyword evidence="4" id="KW-1185">Reference proteome</keyword>
<evidence type="ECO:0000313" key="4">
    <source>
        <dbReference type="Proteomes" id="UP000674234"/>
    </source>
</evidence>
<dbReference type="EMBL" id="JAFCNB010000005">
    <property type="protein sequence ID" value="MBP2704408.1"/>
    <property type="molecule type" value="Genomic_DNA"/>
</dbReference>
<dbReference type="RefSeq" id="WP_210155713.1">
    <property type="nucleotide sequence ID" value="NZ_JAFCNB010000005.1"/>
</dbReference>
<accession>A0A940WGL0</accession>
<dbReference type="AlphaFoldDB" id="A0A940WGL0"/>
<keyword evidence="1" id="KW-0175">Coiled coil</keyword>
<name>A0A940WGL0_9ACTN</name>
<protein>
    <submittedName>
        <fullName evidence="3">Uncharacterized protein</fullName>
    </submittedName>
</protein>
<feature type="region of interest" description="Disordered" evidence="2">
    <location>
        <begin position="467"/>
        <end position="490"/>
    </location>
</feature>
<comment type="caution">
    <text evidence="3">The sequence shown here is derived from an EMBL/GenBank/DDBJ whole genome shotgun (WGS) entry which is preliminary data.</text>
</comment>